<keyword evidence="2" id="KW-1185">Reference proteome</keyword>
<dbReference type="Gene3D" id="2.60.120.260">
    <property type="entry name" value="Galactose-binding domain-like"/>
    <property type="match status" value="1"/>
</dbReference>
<dbReference type="InterPro" id="IPR009291">
    <property type="entry name" value="Vps62"/>
</dbReference>
<comment type="caution">
    <text evidence="1">The sequence shown here is derived from an EMBL/GenBank/DDBJ whole genome shotgun (WGS) entry which is preliminary data.</text>
</comment>
<dbReference type="EMBL" id="JBBAXC010000005">
    <property type="protein sequence ID" value="MEI5907024.1"/>
    <property type="molecule type" value="Genomic_DNA"/>
</dbReference>
<evidence type="ECO:0000313" key="1">
    <source>
        <dbReference type="EMBL" id="MEI5907024.1"/>
    </source>
</evidence>
<dbReference type="PANTHER" id="PTHR48174:SF5">
    <property type="entry name" value="VACUOLAR PROTEIN SORTING-ASSOCIATED PROTEIN 62"/>
    <property type="match status" value="1"/>
</dbReference>
<accession>A0ABU8HD17</accession>
<dbReference type="Proteomes" id="UP001312865">
    <property type="component" value="Unassembled WGS sequence"/>
</dbReference>
<proteinExistence type="predicted"/>
<reference evidence="1 2" key="1">
    <citation type="journal article" date="2018" name="J. Microbiol.">
        <title>Bacillus spongiae sp. nov., isolated from sponge of Jeju Island.</title>
        <authorList>
            <person name="Lee G.E."/>
            <person name="Im W.T."/>
            <person name="Park J.S."/>
        </authorList>
    </citation>
    <scope>NUCLEOTIDE SEQUENCE [LARGE SCALE GENOMIC DNA]</scope>
    <source>
        <strain evidence="1 2">135PIL107-10</strain>
    </source>
</reference>
<gene>
    <name evidence="1" type="ORF">WAK64_08135</name>
</gene>
<name>A0ABU8HD17_9BACI</name>
<evidence type="ECO:0000313" key="2">
    <source>
        <dbReference type="Proteomes" id="UP001312865"/>
    </source>
</evidence>
<dbReference type="Pfam" id="PF06101">
    <property type="entry name" value="Vps62"/>
    <property type="match status" value="1"/>
</dbReference>
<organism evidence="1 2">
    <name type="scientific">Bacillus spongiae</name>
    <dbReference type="NCBI Taxonomy" id="2683610"/>
    <lineage>
        <taxon>Bacteria</taxon>
        <taxon>Bacillati</taxon>
        <taxon>Bacillota</taxon>
        <taxon>Bacilli</taxon>
        <taxon>Bacillales</taxon>
        <taxon>Bacillaceae</taxon>
        <taxon>Bacillus</taxon>
    </lineage>
</organism>
<sequence>MLWRKKLHLFSIMFTLLFISLIGMNTVDAVGANQYLKISSSDRPGDLDSAKSYVQVLEYDDYIGLNYRFFYPYNGNIGGAGLFPSGSHAGDWEGVKLKINKRTGEIESIRPSAHGGEHDWTNPNKFEYEQNRPVIYSAEHSHANYWTSGKHSRLFGFGNDYTNKGLLWDIADENFIIINDDNTPWMDFDGRWGSSGSVDASDSCGFSCPDSPKFSVSKGWFRDITDATQNSQITNLGENNVALAYTYAKQYAPRVYMQSNEQYFPSTVEWFLKRAELKEDGRRILAKGEVNSWSLVGKSPTVFALDISNYNLSTNTTFNPVLEVDREGTSIFEVVGSGIDTRDYINKTLNFDPNGNTYTFGVWLKAADDSSPQTVTLRLRSQNNLNGGNGDNDAMVSVEVTNEWAYYTVSEVFDEAADWIRTTIYPVGYEFDTGSVLVSAPELRQE</sequence>
<dbReference type="PANTHER" id="PTHR48174">
    <property type="entry name" value="DUF946 FAMILY PROTEIN"/>
    <property type="match status" value="1"/>
</dbReference>
<dbReference type="RefSeq" id="WP_336586462.1">
    <property type="nucleotide sequence ID" value="NZ_JBBAXC010000005.1"/>
</dbReference>
<protein>
    <submittedName>
        <fullName evidence="1">Vps62-related protein</fullName>
    </submittedName>
</protein>